<dbReference type="OrthoDB" id="4855332at2"/>
<evidence type="ECO:0000256" key="1">
    <source>
        <dbReference type="SAM" id="SignalP"/>
    </source>
</evidence>
<feature type="signal peptide" evidence="1">
    <location>
        <begin position="1"/>
        <end position="29"/>
    </location>
</feature>
<dbReference type="AlphaFoldDB" id="A0A4P6MUI1"/>
<dbReference type="KEGG" id="jli:EXU32_10420"/>
<protein>
    <recommendedName>
        <fullName evidence="4">Lipoprotein</fullName>
    </recommendedName>
</protein>
<accession>A0A4P6MUI1</accession>
<evidence type="ECO:0000313" key="3">
    <source>
        <dbReference type="Proteomes" id="UP000290408"/>
    </source>
</evidence>
<name>A0A4P6MUI1_9MICO</name>
<dbReference type="PROSITE" id="PS51257">
    <property type="entry name" value="PROKAR_LIPOPROTEIN"/>
    <property type="match status" value="1"/>
</dbReference>
<evidence type="ECO:0000313" key="2">
    <source>
        <dbReference type="EMBL" id="QBF46629.1"/>
    </source>
</evidence>
<keyword evidence="3" id="KW-1185">Reference proteome</keyword>
<evidence type="ECO:0008006" key="4">
    <source>
        <dbReference type="Google" id="ProtNLM"/>
    </source>
</evidence>
<dbReference type="Proteomes" id="UP000290408">
    <property type="component" value="Chromosome"/>
</dbReference>
<feature type="chain" id="PRO_5038711347" description="Lipoprotein" evidence="1">
    <location>
        <begin position="30"/>
        <end position="327"/>
    </location>
</feature>
<dbReference type="RefSeq" id="WP_130629847.1">
    <property type="nucleotide sequence ID" value="NZ_CP036164.1"/>
</dbReference>
<dbReference type="STRING" id="1216970.GCA_001570985_01503"/>
<sequence>MSRTKTPFVATMIALPVLLGGCGVGSSLAGIHDAPAEQTGGASISADTASTVSKRVIDDAVSVSRTSGAADDAERDKTLSGLALREVNASVASKDRGSRAGEEVDGLKVLAVSRGKDWPRAVLATSQTKDVQYLHVLVSQAADQPYTLFADVPMAAGASVPALAPLEEGTPVKLTKAPSQDVTSAASSWAKGVAFPAAKKAPKDVSVSDGFSAALKKNAKKTDKELGALADYSQSQAVASGESVEFELADGGSLTFMPMTRTDTITATKKLKELKIKQPALKHVLDASTVKKSLTVKHVETIGFVTPAEGKSRVVAASDVLHSAKGR</sequence>
<gene>
    <name evidence="2" type="ORF">EXU32_10420</name>
</gene>
<keyword evidence="1" id="KW-0732">Signal</keyword>
<reference evidence="2 3" key="1">
    <citation type="submission" date="2019-02" db="EMBL/GenBank/DDBJ databases">
        <title>Genomic data mining of an Antarctic deep-sea actinobacterium, Janibacterlimosus P3-3-X1.</title>
        <authorList>
            <person name="Liao L."/>
            <person name="Chen B."/>
        </authorList>
    </citation>
    <scope>NUCLEOTIDE SEQUENCE [LARGE SCALE GENOMIC DNA]</scope>
    <source>
        <strain evidence="2 3">P3-3-X1</strain>
    </source>
</reference>
<proteinExistence type="predicted"/>
<organism evidence="2 3">
    <name type="scientific">Janibacter limosus</name>
    <dbReference type="NCBI Taxonomy" id="53458"/>
    <lineage>
        <taxon>Bacteria</taxon>
        <taxon>Bacillati</taxon>
        <taxon>Actinomycetota</taxon>
        <taxon>Actinomycetes</taxon>
        <taxon>Micrococcales</taxon>
        <taxon>Intrasporangiaceae</taxon>
        <taxon>Janibacter</taxon>
    </lineage>
</organism>
<dbReference type="EMBL" id="CP036164">
    <property type="protein sequence ID" value="QBF46629.1"/>
    <property type="molecule type" value="Genomic_DNA"/>
</dbReference>